<dbReference type="Pfam" id="PF01555">
    <property type="entry name" value="N6_N4_Mtase"/>
    <property type="match status" value="1"/>
</dbReference>
<accession>W4LG51</accession>
<keyword evidence="7" id="KW-1185">Reference proteome</keyword>
<dbReference type="PROSITE" id="PS00092">
    <property type="entry name" value="N6_MTASE"/>
    <property type="match status" value="1"/>
</dbReference>
<organism evidence="6 7">
    <name type="scientific">Entotheonella factor</name>
    <dbReference type="NCBI Taxonomy" id="1429438"/>
    <lineage>
        <taxon>Bacteria</taxon>
        <taxon>Pseudomonadati</taxon>
        <taxon>Nitrospinota/Tectimicrobiota group</taxon>
        <taxon>Candidatus Tectimicrobiota</taxon>
        <taxon>Candidatus Entotheonellia</taxon>
        <taxon>Candidatus Entotheonellales</taxon>
        <taxon>Candidatus Entotheonellaceae</taxon>
        <taxon>Candidatus Entotheonella</taxon>
    </lineage>
</organism>
<keyword evidence="2" id="KW-0489">Methyltransferase</keyword>
<dbReference type="InterPro" id="IPR029063">
    <property type="entry name" value="SAM-dependent_MTases_sf"/>
</dbReference>
<evidence type="ECO:0000313" key="7">
    <source>
        <dbReference type="Proteomes" id="UP000019141"/>
    </source>
</evidence>
<dbReference type="Proteomes" id="UP000019141">
    <property type="component" value="Unassembled WGS sequence"/>
</dbReference>
<feature type="domain" description="DNA methylase N-4/N-6" evidence="5">
    <location>
        <begin position="53"/>
        <end position="264"/>
    </location>
</feature>
<evidence type="ECO:0000256" key="4">
    <source>
        <dbReference type="RuleBase" id="RU362026"/>
    </source>
</evidence>
<reference evidence="6 7" key="1">
    <citation type="journal article" date="2014" name="Nature">
        <title>An environmental bacterial taxon with a large and distinct metabolic repertoire.</title>
        <authorList>
            <person name="Wilson M.C."/>
            <person name="Mori T."/>
            <person name="Ruckert C."/>
            <person name="Uria A.R."/>
            <person name="Helf M.J."/>
            <person name="Takada K."/>
            <person name="Gernert C."/>
            <person name="Steffens U.A."/>
            <person name="Heycke N."/>
            <person name="Schmitt S."/>
            <person name="Rinke C."/>
            <person name="Helfrich E.J."/>
            <person name="Brachmann A.O."/>
            <person name="Gurgui C."/>
            <person name="Wakimoto T."/>
            <person name="Kracht M."/>
            <person name="Crusemann M."/>
            <person name="Hentschel U."/>
            <person name="Abe I."/>
            <person name="Matsunaga S."/>
            <person name="Kalinowski J."/>
            <person name="Takeyama H."/>
            <person name="Piel J."/>
        </authorList>
    </citation>
    <scope>NUCLEOTIDE SEQUENCE [LARGE SCALE GENOMIC DNA]</scope>
    <source>
        <strain evidence="7">TSY1</strain>
    </source>
</reference>
<dbReference type="GO" id="GO:0008170">
    <property type="term" value="F:N-methyltransferase activity"/>
    <property type="evidence" value="ECO:0007669"/>
    <property type="project" value="InterPro"/>
</dbReference>
<proteinExistence type="inferred from homology"/>
<dbReference type="PRINTS" id="PR00508">
    <property type="entry name" value="S21N4MTFRASE"/>
</dbReference>
<dbReference type="InterPro" id="IPR002052">
    <property type="entry name" value="DNA_methylase_N6_adenine_CS"/>
</dbReference>
<dbReference type="InterPro" id="IPR002941">
    <property type="entry name" value="DNA_methylase_N4/N6"/>
</dbReference>
<dbReference type="AlphaFoldDB" id="W4LG51"/>
<dbReference type="HOGENOM" id="CLU_024927_5_2_7"/>
<dbReference type="EC" id="2.1.1.-" evidence="4"/>
<evidence type="ECO:0000256" key="3">
    <source>
        <dbReference type="ARBA" id="ARBA00022679"/>
    </source>
</evidence>
<dbReference type="EMBL" id="AZHW01000755">
    <property type="protein sequence ID" value="ETW96705.1"/>
    <property type="molecule type" value="Genomic_DNA"/>
</dbReference>
<dbReference type="SUPFAM" id="SSF53335">
    <property type="entry name" value="S-adenosyl-L-methionine-dependent methyltransferases"/>
    <property type="match status" value="1"/>
</dbReference>
<dbReference type="InterPro" id="IPR001091">
    <property type="entry name" value="RM_Methyltransferase"/>
</dbReference>
<dbReference type="GO" id="GO:0003677">
    <property type="term" value="F:DNA binding"/>
    <property type="evidence" value="ECO:0007669"/>
    <property type="project" value="InterPro"/>
</dbReference>
<name>W4LG51_ENTF1</name>
<comment type="similarity">
    <text evidence="1 4">Belongs to the N(4)/N(6)-methyltransferase family.</text>
</comment>
<evidence type="ECO:0000313" key="6">
    <source>
        <dbReference type="EMBL" id="ETW96705.1"/>
    </source>
</evidence>
<dbReference type="Gene3D" id="3.40.50.150">
    <property type="entry name" value="Vaccinia Virus protein VP39"/>
    <property type="match status" value="1"/>
</dbReference>
<protein>
    <recommendedName>
        <fullName evidence="4">Methyltransferase</fullName>
        <ecNumber evidence="4">2.1.1.-</ecNumber>
    </recommendedName>
</protein>
<evidence type="ECO:0000256" key="2">
    <source>
        <dbReference type="ARBA" id="ARBA00022603"/>
    </source>
</evidence>
<sequence>MQENLFSVAVDKIVANGDFLSSLSIPPYLTTSQGILFNADCLDVLKTIKDESIHCVFADPPFNLNKEYGKGISDDLKENEYLDWTYSWLDECIRVLVPGGSLFVYNLPRWLIHTGYFLMAKLVFRNWIALTMKNTYPRGKTLYPAHYGLLYYTKGEPYIVNKLRVPIPTCRHCGKEIKDYGGHRGKLHKDGLNLTDFWEDTSPVRHRKFKTRVANELKPMIPERAVLMSTNPGDIVLDPFGGGGITYQVAERNDRKWVGAEIGECEPILERMQHFILTGIGELPPLEVTACFKAVRLNNNFQTEQE</sequence>
<evidence type="ECO:0000259" key="5">
    <source>
        <dbReference type="Pfam" id="PF01555"/>
    </source>
</evidence>
<gene>
    <name evidence="6" type="ORF">ETSY1_25540</name>
</gene>
<evidence type="ECO:0000256" key="1">
    <source>
        <dbReference type="ARBA" id="ARBA00006594"/>
    </source>
</evidence>
<comment type="caution">
    <text evidence="6">The sequence shown here is derived from an EMBL/GenBank/DDBJ whole genome shotgun (WGS) entry which is preliminary data.</text>
</comment>
<dbReference type="GO" id="GO:0032259">
    <property type="term" value="P:methylation"/>
    <property type="evidence" value="ECO:0007669"/>
    <property type="project" value="UniProtKB-KW"/>
</dbReference>
<keyword evidence="3" id="KW-0808">Transferase</keyword>
<dbReference type="PATRIC" id="fig|1429438.4.peg.4882"/>